<dbReference type="STRING" id="56107.Cylst_1283"/>
<keyword evidence="2" id="KW-1185">Reference proteome</keyword>
<name>K9WUV3_9NOST</name>
<protein>
    <submittedName>
        <fullName evidence="1">Late competence development protein ComFB</fullName>
    </submittedName>
</protein>
<reference evidence="1 2" key="1">
    <citation type="submission" date="2012-06" db="EMBL/GenBank/DDBJ databases">
        <title>Finished chromosome of genome of Cylindrospermum stagnale PCC 7417.</title>
        <authorList>
            <consortium name="US DOE Joint Genome Institute"/>
            <person name="Gugger M."/>
            <person name="Coursin T."/>
            <person name="Rippka R."/>
            <person name="Tandeau De Marsac N."/>
            <person name="Huntemann M."/>
            <person name="Wei C.-L."/>
            <person name="Han J."/>
            <person name="Detter J.C."/>
            <person name="Han C."/>
            <person name="Tapia R."/>
            <person name="Chen A."/>
            <person name="Kyrpides N."/>
            <person name="Mavromatis K."/>
            <person name="Markowitz V."/>
            <person name="Szeto E."/>
            <person name="Ivanova N."/>
            <person name="Pagani I."/>
            <person name="Pati A."/>
            <person name="Goodwin L."/>
            <person name="Nordberg H.P."/>
            <person name="Cantor M.N."/>
            <person name="Hua S.X."/>
            <person name="Woyke T."/>
            <person name="Kerfeld C.A."/>
        </authorList>
    </citation>
    <scope>NUCLEOTIDE SEQUENCE [LARGE SCALE GENOMIC DNA]</scope>
    <source>
        <strain evidence="1 2">PCC 7417</strain>
    </source>
</reference>
<dbReference type="HOGENOM" id="CLU_120860_0_0_3"/>
<dbReference type="Pfam" id="PF10719">
    <property type="entry name" value="ComFB"/>
    <property type="match status" value="1"/>
</dbReference>
<evidence type="ECO:0000313" key="2">
    <source>
        <dbReference type="Proteomes" id="UP000010475"/>
    </source>
</evidence>
<sequence length="177" mass="20322">MPIFDSSFDSSILNSQQNAFTKSSRNVMEVLVVEEVEKQFQSLPAKTAKYIKASEVIAYALNRLPALYATSKRGWQRQWHRGKTEMYQKITTAVRQGIIAVQQDPLRANDLLIFPDEDAASAALQGLKVLLQREDISWENLTDVVKQTLINTSRGKITWRQPGRPDNQLFDWEKHQM</sequence>
<dbReference type="InterPro" id="IPR019657">
    <property type="entry name" value="ComFB"/>
</dbReference>
<accession>K9WUV3</accession>
<dbReference type="Proteomes" id="UP000010475">
    <property type="component" value="Chromosome"/>
</dbReference>
<dbReference type="AlphaFoldDB" id="K9WUV3"/>
<dbReference type="KEGG" id="csg:Cylst_1283"/>
<gene>
    <name evidence="1" type="ORF">Cylst_1283</name>
</gene>
<dbReference type="eggNOG" id="ENOG5032SQD">
    <property type="taxonomic scope" value="Bacteria"/>
</dbReference>
<dbReference type="RefSeq" id="WP_015206830.1">
    <property type="nucleotide sequence ID" value="NC_019757.1"/>
</dbReference>
<dbReference type="EMBL" id="CP003642">
    <property type="protein sequence ID" value="AFZ23574.1"/>
    <property type="molecule type" value="Genomic_DNA"/>
</dbReference>
<proteinExistence type="predicted"/>
<organism evidence="1 2">
    <name type="scientific">Cylindrospermum stagnale PCC 7417</name>
    <dbReference type="NCBI Taxonomy" id="56107"/>
    <lineage>
        <taxon>Bacteria</taxon>
        <taxon>Bacillati</taxon>
        <taxon>Cyanobacteriota</taxon>
        <taxon>Cyanophyceae</taxon>
        <taxon>Nostocales</taxon>
        <taxon>Nostocaceae</taxon>
        <taxon>Cylindrospermum</taxon>
    </lineage>
</organism>
<evidence type="ECO:0000313" key="1">
    <source>
        <dbReference type="EMBL" id="AFZ23574.1"/>
    </source>
</evidence>